<dbReference type="Proteomes" id="UP000054172">
    <property type="component" value="Unassembled WGS sequence"/>
</dbReference>
<dbReference type="Gene3D" id="1.10.287.130">
    <property type="match status" value="1"/>
</dbReference>
<evidence type="ECO:0000259" key="7">
    <source>
        <dbReference type="PROSITE" id="PS50109"/>
    </source>
</evidence>
<evidence type="ECO:0000313" key="9">
    <source>
        <dbReference type="Proteomes" id="UP000054172"/>
    </source>
</evidence>
<feature type="domain" description="Histidine kinase" evidence="7">
    <location>
        <begin position="369"/>
        <end position="592"/>
    </location>
</feature>
<keyword evidence="6" id="KW-0732">Signal</keyword>
<evidence type="ECO:0000256" key="6">
    <source>
        <dbReference type="SAM" id="SignalP"/>
    </source>
</evidence>
<dbReference type="GO" id="GO:0000155">
    <property type="term" value="F:phosphorelay sensor kinase activity"/>
    <property type="evidence" value="ECO:0007669"/>
    <property type="project" value="InterPro"/>
</dbReference>
<dbReference type="SMART" id="SM00388">
    <property type="entry name" value="HisKA"/>
    <property type="match status" value="1"/>
</dbReference>
<dbReference type="STRING" id="1702214.AL399_04360"/>
<dbReference type="PANTHER" id="PTHR43711:SF1">
    <property type="entry name" value="HISTIDINE KINASE 1"/>
    <property type="match status" value="1"/>
</dbReference>
<dbReference type="PROSITE" id="PS50109">
    <property type="entry name" value="HIS_KIN"/>
    <property type="match status" value="1"/>
</dbReference>
<dbReference type="PATRIC" id="fig|1702214.3.peg.1641"/>
<evidence type="ECO:0000256" key="3">
    <source>
        <dbReference type="ARBA" id="ARBA00022679"/>
    </source>
</evidence>
<keyword evidence="9" id="KW-1185">Reference proteome</keyword>
<dbReference type="EC" id="2.7.13.3" evidence="2"/>
<feature type="chain" id="PRO_5006212487" description="histidine kinase" evidence="6">
    <location>
        <begin position="27"/>
        <end position="592"/>
    </location>
</feature>
<dbReference type="InterPro" id="IPR003661">
    <property type="entry name" value="HisK_dim/P_dom"/>
</dbReference>
<evidence type="ECO:0000313" key="8">
    <source>
        <dbReference type="EMBL" id="KQM08965.1"/>
    </source>
</evidence>
<keyword evidence="4" id="KW-0418">Kinase</keyword>
<gene>
    <name evidence="8" type="ORF">AL399_04360</name>
</gene>
<feature type="signal peptide" evidence="6">
    <location>
        <begin position="1"/>
        <end position="26"/>
    </location>
</feature>
<proteinExistence type="predicted"/>
<dbReference type="Pfam" id="PF13689">
    <property type="entry name" value="DUF4154"/>
    <property type="match status" value="1"/>
</dbReference>
<dbReference type="InterPro" id="IPR036097">
    <property type="entry name" value="HisK_dim/P_sf"/>
</dbReference>
<dbReference type="CDD" id="cd00082">
    <property type="entry name" value="HisKA"/>
    <property type="match status" value="1"/>
</dbReference>
<sequence length="592" mass="65520">MERYRRHPRFLLQLLGCLLLPLAGWAASDSVPRDPRVDYLLQFSTRIKWPDIRDQQKFYIEIIGAQNLVARQLEKAVRHRKIHGKPVEIIYTFDWSNRSTKGRPHVVYVTPSAMPQLPEMYEFFNDYPVLIISERPAFDPGWMIAFEKSTFAGKPDQWSYSINAGNIEEHAHLILPSFLRLASHVRAPRKPVTQQALLDSYEGQLRRANEQLIAVNAYLAKLSDTLYQQRLAIDSLYALESRYQAEAQQSPDSAQAAFRLALKALPQEGEELLEPEEAVEVAPVHGGATASAESGGASRALGIVALISLLSAATVFTISQFFGTSTVGRVLSRCSALVAALPVAVRRRKKDAVPNQHAASTSQSEFLANVSHELRTPLNAIVGYSQYVASLPSENPEVKESLEVINQNAFSLMRVMDSMITLANLRATEVRPHPTECRLSTLFEGLFSQGTRMVHRMKRQDLVSLRYEIAPGVRPTLRVDVEKLTAVLEILLGCAIQNAEQGVVVYGAENPGSNPSQLRFYIRYVGERLTMSPVRPIGEASSDLPLTPNGSVELQVAQRLLAVLGTTLALTSRGSLEQELTFAVGGKVVAGV</sequence>
<name>A0A0Q4B4X0_9BACT</name>
<evidence type="ECO:0000256" key="2">
    <source>
        <dbReference type="ARBA" id="ARBA00012438"/>
    </source>
</evidence>
<reference evidence="8" key="1">
    <citation type="submission" date="2015-08" db="EMBL/GenBank/DDBJ databases">
        <title>Candidatus Bacteriodes Periocalifornicus.</title>
        <authorList>
            <person name="McLean J.S."/>
            <person name="Kelley S."/>
        </authorList>
    </citation>
    <scope>NUCLEOTIDE SEQUENCE [LARGE SCALE GENOMIC DNA]</scope>
    <source>
        <strain evidence="8">12B</strain>
    </source>
</reference>
<dbReference type="AlphaFoldDB" id="A0A0Q4B4X0"/>
<accession>A0A0Q4B4X0</accession>
<dbReference type="Pfam" id="PF00512">
    <property type="entry name" value="HisKA"/>
    <property type="match status" value="1"/>
</dbReference>
<comment type="catalytic activity">
    <reaction evidence="1">
        <text>ATP + protein L-histidine = ADP + protein N-phospho-L-histidine.</text>
        <dbReference type="EC" id="2.7.13.3"/>
    </reaction>
</comment>
<dbReference type="EMBL" id="LIIK01000016">
    <property type="protein sequence ID" value="KQM08965.1"/>
    <property type="molecule type" value="Genomic_DNA"/>
</dbReference>
<dbReference type="InterPro" id="IPR025293">
    <property type="entry name" value="YfiR/HmsC-like"/>
</dbReference>
<comment type="caution">
    <text evidence="8">The sequence shown here is derived from an EMBL/GenBank/DDBJ whole genome shotgun (WGS) entry which is preliminary data.</text>
</comment>
<dbReference type="SUPFAM" id="SSF47384">
    <property type="entry name" value="Homodimeric domain of signal transducing histidine kinase"/>
    <property type="match status" value="1"/>
</dbReference>
<dbReference type="PANTHER" id="PTHR43711">
    <property type="entry name" value="TWO-COMPONENT HISTIDINE KINASE"/>
    <property type="match status" value="1"/>
</dbReference>
<protein>
    <recommendedName>
        <fullName evidence="2">histidine kinase</fullName>
        <ecNumber evidence="2">2.7.13.3</ecNumber>
    </recommendedName>
</protein>
<evidence type="ECO:0000256" key="1">
    <source>
        <dbReference type="ARBA" id="ARBA00000085"/>
    </source>
</evidence>
<evidence type="ECO:0000256" key="5">
    <source>
        <dbReference type="ARBA" id="ARBA00023012"/>
    </source>
</evidence>
<dbReference type="InterPro" id="IPR050736">
    <property type="entry name" value="Sensor_HK_Regulatory"/>
</dbReference>
<dbReference type="InterPro" id="IPR005467">
    <property type="entry name" value="His_kinase_dom"/>
</dbReference>
<keyword evidence="5" id="KW-0902">Two-component regulatory system</keyword>
<organism evidence="8 9">
    <name type="scientific">Candidatus [Bacteroides] periocalifornicus</name>
    <dbReference type="NCBI Taxonomy" id="1702214"/>
    <lineage>
        <taxon>Bacteria</taxon>
        <taxon>Pseudomonadati</taxon>
        <taxon>Bacteroidota</taxon>
    </lineage>
</organism>
<evidence type="ECO:0000256" key="4">
    <source>
        <dbReference type="ARBA" id="ARBA00022777"/>
    </source>
</evidence>
<keyword evidence="3" id="KW-0808">Transferase</keyword>